<name>A0ABS9DRE6_9ACTN</name>
<gene>
    <name evidence="1" type="ORF">L1892_18580</name>
</gene>
<feature type="non-terminal residue" evidence="1">
    <location>
        <position position="1"/>
    </location>
</feature>
<keyword evidence="2" id="KW-1185">Reference proteome</keyword>
<evidence type="ECO:0000313" key="2">
    <source>
        <dbReference type="Proteomes" id="UP001108089"/>
    </source>
</evidence>
<evidence type="ECO:0000313" key="1">
    <source>
        <dbReference type="EMBL" id="MCF3940383.1"/>
    </source>
</evidence>
<protein>
    <submittedName>
        <fullName evidence="1">IS110 family transposase</fullName>
    </submittedName>
</protein>
<comment type="caution">
    <text evidence="1">The sequence shown here is derived from an EMBL/GenBank/DDBJ whole genome shotgun (WGS) entry which is preliminary data.</text>
</comment>
<organism evidence="1 2">
    <name type="scientific">Gordonia tangerina</name>
    <dbReference type="NCBI Taxonomy" id="2911060"/>
    <lineage>
        <taxon>Bacteria</taxon>
        <taxon>Bacillati</taxon>
        <taxon>Actinomycetota</taxon>
        <taxon>Actinomycetes</taxon>
        <taxon>Mycobacteriales</taxon>
        <taxon>Gordoniaceae</taxon>
        <taxon>Gordonia</taxon>
    </lineage>
</organism>
<reference evidence="1" key="1">
    <citation type="submission" date="2022-01" db="EMBL/GenBank/DDBJ databases">
        <title>Gordonia xiamenensis sp. nov., isolated from surface seawater in Xiamen.</title>
        <authorList>
            <person name="He Y.F."/>
        </authorList>
    </citation>
    <scope>NUCLEOTIDE SEQUENCE</scope>
    <source>
        <strain evidence="1">GW1C4-4</strain>
    </source>
</reference>
<proteinExistence type="predicted"/>
<dbReference type="Proteomes" id="UP001108089">
    <property type="component" value="Unassembled WGS sequence"/>
</dbReference>
<dbReference type="EMBL" id="JAKGCU010000020">
    <property type="protein sequence ID" value="MCF3940383.1"/>
    <property type="molecule type" value="Genomic_DNA"/>
</dbReference>
<sequence>SKARRNAAGTSPITRQSGKSRIVSARYIHNDRLVDALMAQAHGAFMHDDGARTYYRKQRARDVDHNAALRQLANRLVGILHGCLARGIPYDPATAWKDQTPAAA</sequence>
<accession>A0ABS9DRE6</accession>